<evidence type="ECO:0000313" key="2">
    <source>
        <dbReference type="Proteomes" id="UP000182241"/>
    </source>
</evidence>
<gene>
    <name evidence="1" type="ORF">SAMN04489793_2917</name>
</gene>
<dbReference type="STRING" id="57704.SAMN04489793_2917"/>
<dbReference type="AlphaFoldDB" id="A0A1H4UJK6"/>
<organism evidence="1 2">
    <name type="scientific">Tsukamurella tyrosinosolvens</name>
    <dbReference type="NCBI Taxonomy" id="57704"/>
    <lineage>
        <taxon>Bacteria</taxon>
        <taxon>Bacillati</taxon>
        <taxon>Actinomycetota</taxon>
        <taxon>Actinomycetes</taxon>
        <taxon>Mycobacteriales</taxon>
        <taxon>Tsukamurellaceae</taxon>
        <taxon>Tsukamurella</taxon>
    </lineage>
</organism>
<dbReference type="EMBL" id="FNSA01000003">
    <property type="protein sequence ID" value="SEC68598.1"/>
    <property type="molecule type" value="Genomic_DNA"/>
</dbReference>
<accession>A0A1H4UJK6</accession>
<dbReference type="RefSeq" id="WP_068741688.1">
    <property type="nucleotide sequence ID" value="NZ_FNSA01000003.1"/>
</dbReference>
<reference evidence="2" key="1">
    <citation type="submission" date="2016-10" db="EMBL/GenBank/DDBJ databases">
        <authorList>
            <person name="Varghese N."/>
            <person name="Submissions S."/>
        </authorList>
    </citation>
    <scope>NUCLEOTIDE SEQUENCE [LARGE SCALE GENOMIC DNA]</scope>
    <source>
        <strain evidence="2">DSM 44234</strain>
    </source>
</reference>
<proteinExistence type="predicted"/>
<evidence type="ECO:0000313" key="1">
    <source>
        <dbReference type="EMBL" id="SEC68598.1"/>
    </source>
</evidence>
<name>A0A1H4UJK6_TSUTY</name>
<sequence length="124" mass="14002">MINPASAALVREARRGRSDTVDGPVSWLYELRDPVGERDTARFFAESADTWTSEPDPDGWFYLRIGYPEHQCDLGCDDPPYFDVHAIRWLPADQVPAEGRYVAGRALNADGTVMERATSKERTR</sequence>
<protein>
    <submittedName>
        <fullName evidence="1">Uncharacterized protein</fullName>
    </submittedName>
</protein>
<dbReference type="Proteomes" id="UP000182241">
    <property type="component" value="Unassembled WGS sequence"/>
</dbReference>
<dbReference type="OrthoDB" id="9869598at2"/>
<keyword evidence="2" id="KW-1185">Reference proteome</keyword>